<dbReference type="RefSeq" id="NP_001304563.2">
    <property type="nucleotide sequence ID" value="NM_001317634.2"/>
</dbReference>
<evidence type="ECO:0000256" key="5">
    <source>
        <dbReference type="ARBA" id="ARBA00023125"/>
    </source>
</evidence>
<dbReference type="InterPro" id="IPR000571">
    <property type="entry name" value="Znf_CCCH"/>
</dbReference>
<dbReference type="GO" id="GO:0008270">
    <property type="term" value="F:zinc ion binding"/>
    <property type="evidence" value="ECO:0007669"/>
    <property type="project" value="UniProtKB-KW"/>
</dbReference>
<dbReference type="GeneID" id="100786368"/>
<dbReference type="AlphaFoldDB" id="C6TDS1"/>
<sequence length="253" mass="28464">MIPNVEIPHWDADGGGPLSPFISSSSNVDKCSLLFSSDHFRMFQFKVRICPRGRSHDWTECPYAHPAEKAHRRDPRKYHYSGTACPDYQKGNCKRGDTCQFSHGVFECWLHPSRYRTHLCKDGTTCRRRVCFFAHTTEQLRLVVTDSSSSSFVSSPTSVLNSSSFSDSSLYSFVREIVNSTRNVKIEDSGLTRCVFGSPRGGFLSVNGCEEEPAMERVESGKDIRARIYAKLSRENTIGASDPDIGWVSELVK</sequence>
<evidence type="ECO:0000256" key="4">
    <source>
        <dbReference type="ARBA" id="ARBA00022833"/>
    </source>
</evidence>
<dbReference type="Pfam" id="PF25512">
    <property type="entry name" value="zf-CCCH_AtC3H23"/>
    <property type="match status" value="1"/>
</dbReference>
<accession>C6TDS1</accession>
<dbReference type="GO" id="GO:0006355">
    <property type="term" value="P:regulation of DNA-templated transcription"/>
    <property type="evidence" value="ECO:0007669"/>
    <property type="project" value="UniProtKB-ARBA"/>
</dbReference>
<protein>
    <recommendedName>
        <fullName evidence="7">C3H1-type domain-containing protein</fullName>
    </recommendedName>
</protein>
<keyword evidence="2" id="KW-0677">Repeat</keyword>
<dbReference type="InterPro" id="IPR057444">
    <property type="entry name" value="Znf-CCCH_AtC3H23-like"/>
</dbReference>
<dbReference type="Gene3D" id="3.30.1370.210">
    <property type="match status" value="1"/>
</dbReference>
<evidence type="ECO:0000313" key="8">
    <source>
        <dbReference type="EMBL" id="ACU19973.1"/>
    </source>
</evidence>
<feature type="zinc finger region" description="C3H1-type" evidence="6">
    <location>
        <begin position="80"/>
        <end position="106"/>
    </location>
</feature>
<dbReference type="PROSITE" id="PS50103">
    <property type="entry name" value="ZF_C3H1"/>
    <property type="match status" value="1"/>
</dbReference>
<dbReference type="SMART" id="SM00356">
    <property type="entry name" value="ZnF_C3H1"/>
    <property type="match status" value="2"/>
</dbReference>
<dbReference type="InterPro" id="IPR045234">
    <property type="entry name" value="Unkempt-like"/>
</dbReference>
<evidence type="ECO:0000256" key="6">
    <source>
        <dbReference type="PROSITE-ProRule" id="PRU00723"/>
    </source>
</evidence>
<name>C6TDS1_SOYBN</name>
<dbReference type="FunFam" id="3.30.1370.210:FF:000009">
    <property type="entry name" value="Zinc finger CCCH domain-containing protein 66"/>
    <property type="match status" value="1"/>
</dbReference>
<evidence type="ECO:0000259" key="7">
    <source>
        <dbReference type="PROSITE" id="PS50103"/>
    </source>
</evidence>
<dbReference type="PANTHER" id="PTHR14493:SF147">
    <property type="entry name" value="ZINC FINGER CCCH DOMAIN-CONTAINING PROTEIN 23"/>
    <property type="match status" value="1"/>
</dbReference>
<keyword evidence="1 6" id="KW-0479">Metal-binding</keyword>
<organism evidence="8">
    <name type="scientific">Glycine max</name>
    <name type="common">Soybean</name>
    <name type="synonym">Glycine hispida</name>
    <dbReference type="NCBI Taxonomy" id="3847"/>
    <lineage>
        <taxon>Eukaryota</taxon>
        <taxon>Viridiplantae</taxon>
        <taxon>Streptophyta</taxon>
        <taxon>Embryophyta</taxon>
        <taxon>Tracheophyta</taxon>
        <taxon>Spermatophyta</taxon>
        <taxon>Magnoliopsida</taxon>
        <taxon>eudicotyledons</taxon>
        <taxon>Gunneridae</taxon>
        <taxon>Pentapetalae</taxon>
        <taxon>rosids</taxon>
        <taxon>fabids</taxon>
        <taxon>Fabales</taxon>
        <taxon>Fabaceae</taxon>
        <taxon>Papilionoideae</taxon>
        <taxon>50 kb inversion clade</taxon>
        <taxon>NPAAA clade</taxon>
        <taxon>indigoferoid/millettioid clade</taxon>
        <taxon>Phaseoleae</taxon>
        <taxon>Glycine</taxon>
        <taxon>Glycine subgen. Soja</taxon>
    </lineage>
</organism>
<keyword evidence="5" id="KW-0238">DNA-binding</keyword>
<dbReference type="GO" id="GO:0003677">
    <property type="term" value="F:DNA binding"/>
    <property type="evidence" value="ECO:0007669"/>
    <property type="project" value="UniProtKB-KW"/>
</dbReference>
<dbReference type="EMBL" id="BT095736">
    <property type="protein sequence ID" value="ACU19973.1"/>
    <property type="molecule type" value="mRNA"/>
</dbReference>
<dbReference type="ExpressionAtlas" id="C6TDS1">
    <property type="expression patterns" value="baseline and differential"/>
</dbReference>
<keyword evidence="3 6" id="KW-0863">Zinc-finger</keyword>
<dbReference type="KEGG" id="gmx:100786368"/>
<dbReference type="PANTHER" id="PTHR14493">
    <property type="entry name" value="UNKEMPT FAMILY MEMBER"/>
    <property type="match status" value="1"/>
</dbReference>
<reference evidence="8" key="1">
    <citation type="submission" date="2009-08" db="EMBL/GenBank/DDBJ databases">
        <authorList>
            <person name="Cheung F."/>
            <person name="Xiao Y."/>
            <person name="Chan A."/>
            <person name="Moskal W."/>
            <person name="Town C.D."/>
        </authorList>
    </citation>
    <scope>NUCLEOTIDE SEQUENCE</scope>
</reference>
<keyword evidence="4 6" id="KW-0862">Zinc</keyword>
<feature type="domain" description="C3H1-type" evidence="7">
    <location>
        <begin position="80"/>
        <end position="106"/>
    </location>
</feature>
<dbReference type="OrthoDB" id="410307at2759"/>
<dbReference type="InterPro" id="IPR036855">
    <property type="entry name" value="Znf_CCCH_sf"/>
</dbReference>
<evidence type="ECO:0000256" key="1">
    <source>
        <dbReference type="ARBA" id="ARBA00022723"/>
    </source>
</evidence>
<dbReference type="Pfam" id="PF00642">
    <property type="entry name" value="zf-CCCH"/>
    <property type="match status" value="1"/>
</dbReference>
<proteinExistence type="evidence at transcript level"/>
<evidence type="ECO:0000256" key="3">
    <source>
        <dbReference type="ARBA" id="ARBA00022771"/>
    </source>
</evidence>
<dbReference type="SUPFAM" id="SSF90229">
    <property type="entry name" value="CCCH zinc finger"/>
    <property type="match status" value="1"/>
</dbReference>
<evidence type="ECO:0000256" key="2">
    <source>
        <dbReference type="ARBA" id="ARBA00022737"/>
    </source>
</evidence>